<organism evidence="6 7">
    <name type="scientific">Urochloa decumbens</name>
    <dbReference type="NCBI Taxonomy" id="240449"/>
    <lineage>
        <taxon>Eukaryota</taxon>
        <taxon>Viridiplantae</taxon>
        <taxon>Streptophyta</taxon>
        <taxon>Embryophyta</taxon>
        <taxon>Tracheophyta</taxon>
        <taxon>Spermatophyta</taxon>
        <taxon>Magnoliopsida</taxon>
        <taxon>Liliopsida</taxon>
        <taxon>Poales</taxon>
        <taxon>Poaceae</taxon>
        <taxon>PACMAD clade</taxon>
        <taxon>Panicoideae</taxon>
        <taxon>Panicodae</taxon>
        <taxon>Paniceae</taxon>
        <taxon>Melinidinae</taxon>
        <taxon>Urochloa</taxon>
    </lineage>
</organism>
<evidence type="ECO:0008006" key="8">
    <source>
        <dbReference type="Google" id="ProtNLM"/>
    </source>
</evidence>
<dbReference type="InterPro" id="IPR027417">
    <property type="entry name" value="P-loop_NTPase"/>
</dbReference>
<dbReference type="Gene3D" id="3.80.10.10">
    <property type="entry name" value="Ribonuclease Inhibitor"/>
    <property type="match status" value="1"/>
</dbReference>
<dbReference type="InterPro" id="IPR058922">
    <property type="entry name" value="WHD_DRP"/>
</dbReference>
<name>A0ABC9BSW9_9POAL</name>
<evidence type="ECO:0000313" key="7">
    <source>
        <dbReference type="Proteomes" id="UP001497457"/>
    </source>
</evidence>
<accession>A0ABC9BSW9</accession>
<dbReference type="FunFam" id="1.10.10.10:FF:000322">
    <property type="entry name" value="Probable disease resistance protein At1g63360"/>
    <property type="match status" value="1"/>
</dbReference>
<reference evidence="6 7" key="2">
    <citation type="submission" date="2024-10" db="EMBL/GenBank/DDBJ databases">
        <authorList>
            <person name="Ryan C."/>
        </authorList>
    </citation>
    <scope>NUCLEOTIDE SEQUENCE [LARGE SCALE GENOMIC DNA]</scope>
</reference>
<dbReference type="PRINTS" id="PR00364">
    <property type="entry name" value="DISEASERSIST"/>
</dbReference>
<gene>
    <name evidence="6" type="ORF">URODEC1_LOCUS67903</name>
</gene>
<dbReference type="InterPro" id="IPR055414">
    <property type="entry name" value="LRR_R13L4/SHOC2-like"/>
</dbReference>
<dbReference type="InterPro" id="IPR036388">
    <property type="entry name" value="WH-like_DNA-bd_sf"/>
</dbReference>
<dbReference type="Pfam" id="PF23559">
    <property type="entry name" value="WHD_DRP"/>
    <property type="match status" value="1"/>
</dbReference>
<dbReference type="PANTHER" id="PTHR23155">
    <property type="entry name" value="DISEASE RESISTANCE PROTEIN RP"/>
    <property type="match status" value="1"/>
</dbReference>
<dbReference type="GO" id="GO:0042742">
    <property type="term" value="P:defense response to bacterium"/>
    <property type="evidence" value="ECO:0007669"/>
    <property type="project" value="UniProtKB-ARBA"/>
</dbReference>
<dbReference type="Proteomes" id="UP001497457">
    <property type="component" value="Chromosome 27b"/>
</dbReference>
<dbReference type="SUPFAM" id="SSF52540">
    <property type="entry name" value="P-loop containing nucleoside triphosphate hydrolases"/>
    <property type="match status" value="1"/>
</dbReference>
<protein>
    <recommendedName>
        <fullName evidence="8">NB-ARC domain-containing protein</fullName>
    </recommendedName>
</protein>
<dbReference type="Pfam" id="PF23598">
    <property type="entry name" value="LRR_14"/>
    <property type="match status" value="1"/>
</dbReference>
<dbReference type="InterPro" id="IPR032675">
    <property type="entry name" value="LRR_dom_sf"/>
</dbReference>
<proteinExistence type="predicted"/>
<dbReference type="Pfam" id="PF00931">
    <property type="entry name" value="NB-ARC"/>
    <property type="match status" value="1"/>
</dbReference>
<sequence length="914" mass="103118">MAEHSPQQRLIALLSSKQEMLRRMPWRSKKDRVLMEPFRSVSAELELSDPGIAGGGAGDVIKKWVQQVTEISRDVEDMLEETHSMSSSSGSSILSTINYVLFGRRRMAKQVEHIISRIDTIKLRLSLLANLDDRESPANATRYRMDDRQLDPLSLDVEALGVDSCRDKLKLWLLDTTPGLTLVSVVGTAGVGKTTLVRSVYNEPLVRGRFRCHAWVTVGGAASSSSAAALLLKRIMLQVFLERPEMPVNADSMEEMQLADTVARYLRDKPYLVVLDDVWSSDVWDYLSVALPNNGLGSRIVVSSRVPDIGSHCQWAPVVQVLQHSPLDHDGSLRLFRRKALWCSPSTTEAIAEEVELEAIAEEIVRECHGLPLLLVVMGGLMSTKEQSVPAWEAVLGELRRTKDDLQLTLPAVLWFAYNSLPSRLKACFLYFVLFPRTYCAKRTALIRLWIAEGFVHKEDGRTLEDTAEEYLKELISRNLVQVTDYYDYGKVRSCSVHDMFREIIIHKSEEENFGTSVTRDVVEGVGANVRRMSIIDAREDFLSDVRATNVRTLFMLGASSSSFLSSISEYKLLRVLDLERAPVDRLPEELPDGLYLRYLSLRNTRISRLPKSVKKLIHLQTLDLKGTYVSELPSGISRLQNIRHLLAYRYYVGRHPPYYYALGVTLPRGIGQLRELQKLTYVEATQENGTLAELGNLTQLKRLGIVKLRKGDGPRLCSSVSQMTELLSLSASSISLDEPLDLCSLNPAPQRLERLYLRGELTKVPRWIFSLHNLVRIRLRGSKLSDDSVNELQSLPVIELALIQAYNGKALHFSEGFSKLQILEIDHLNDLEHMSFGEAMLNIQKMSIRSCGKLNTIPDGIEDLKHLKEIHLFAMPEAMVSSLKDGGTDKHKVEHIPVIRVYNEHRDISSIIL</sequence>
<dbReference type="Gene3D" id="1.10.10.10">
    <property type="entry name" value="Winged helix-like DNA-binding domain superfamily/Winged helix DNA-binding domain"/>
    <property type="match status" value="1"/>
</dbReference>
<reference evidence="7" key="1">
    <citation type="submission" date="2024-06" db="EMBL/GenBank/DDBJ databases">
        <authorList>
            <person name="Ryan C."/>
        </authorList>
    </citation>
    <scope>NUCLEOTIDE SEQUENCE [LARGE SCALE GENOMIC DNA]</scope>
</reference>
<dbReference type="Gene3D" id="1.10.8.430">
    <property type="entry name" value="Helical domain of apoptotic protease-activating factors"/>
    <property type="match status" value="1"/>
</dbReference>
<evidence type="ECO:0000259" key="3">
    <source>
        <dbReference type="Pfam" id="PF00931"/>
    </source>
</evidence>
<evidence type="ECO:0000256" key="2">
    <source>
        <dbReference type="ARBA" id="ARBA00022821"/>
    </source>
</evidence>
<dbReference type="EMBL" id="OZ075137">
    <property type="protein sequence ID" value="CAL5006161.1"/>
    <property type="molecule type" value="Genomic_DNA"/>
</dbReference>
<dbReference type="InterPro" id="IPR042197">
    <property type="entry name" value="Apaf_helical"/>
</dbReference>
<dbReference type="GO" id="GO:0002758">
    <property type="term" value="P:innate immune response-activating signaling pathway"/>
    <property type="evidence" value="ECO:0007669"/>
    <property type="project" value="UniProtKB-ARBA"/>
</dbReference>
<dbReference type="GO" id="GO:0009626">
    <property type="term" value="P:plant-type hypersensitive response"/>
    <property type="evidence" value="ECO:0007669"/>
    <property type="project" value="UniProtKB-ARBA"/>
</dbReference>
<dbReference type="PANTHER" id="PTHR23155:SF1205">
    <property type="entry name" value="DISEASE RESISTANCE PROTEIN RPM1"/>
    <property type="match status" value="1"/>
</dbReference>
<evidence type="ECO:0000256" key="1">
    <source>
        <dbReference type="ARBA" id="ARBA00022737"/>
    </source>
</evidence>
<feature type="domain" description="NB-ARC" evidence="3">
    <location>
        <begin position="167"/>
        <end position="340"/>
    </location>
</feature>
<dbReference type="AlphaFoldDB" id="A0ABC9BSW9"/>
<feature type="domain" description="Disease resistance R13L4/SHOC-2-like LRR" evidence="5">
    <location>
        <begin position="551"/>
        <end position="874"/>
    </location>
</feature>
<evidence type="ECO:0000259" key="4">
    <source>
        <dbReference type="Pfam" id="PF23559"/>
    </source>
</evidence>
<dbReference type="Gene3D" id="3.40.50.300">
    <property type="entry name" value="P-loop containing nucleotide triphosphate hydrolases"/>
    <property type="match status" value="1"/>
</dbReference>
<dbReference type="InterPro" id="IPR002182">
    <property type="entry name" value="NB-ARC"/>
</dbReference>
<dbReference type="SUPFAM" id="SSF52058">
    <property type="entry name" value="L domain-like"/>
    <property type="match status" value="1"/>
</dbReference>
<evidence type="ECO:0000313" key="6">
    <source>
        <dbReference type="EMBL" id="CAL5006161.1"/>
    </source>
</evidence>
<keyword evidence="7" id="KW-1185">Reference proteome</keyword>
<evidence type="ECO:0000259" key="5">
    <source>
        <dbReference type="Pfam" id="PF23598"/>
    </source>
</evidence>
<keyword evidence="2" id="KW-0611">Plant defense</keyword>
<keyword evidence="1" id="KW-0677">Repeat</keyword>
<feature type="domain" description="Disease resistance protein winged helix" evidence="4">
    <location>
        <begin position="434"/>
        <end position="505"/>
    </location>
</feature>
<dbReference type="InterPro" id="IPR044974">
    <property type="entry name" value="Disease_R_plants"/>
</dbReference>